<protein>
    <submittedName>
        <fullName evidence="1">Calcium-dependent protein kinase</fullName>
    </submittedName>
</protein>
<reference evidence="1" key="1">
    <citation type="submission" date="2014-09" db="EMBL/GenBank/DDBJ databases">
        <authorList>
            <person name="Magalhaes I.L.F."/>
            <person name="Oliveira U."/>
            <person name="Santos F.R."/>
            <person name="Vidigal T.H.D.A."/>
            <person name="Brescovit A.D."/>
            <person name="Santos A.J."/>
        </authorList>
    </citation>
    <scope>NUCLEOTIDE SEQUENCE</scope>
    <source>
        <tissue evidence="1">Shoot tissue taken approximately 20 cm above the soil surface</tissue>
    </source>
</reference>
<keyword evidence="1" id="KW-0418">Kinase</keyword>
<reference evidence="1" key="2">
    <citation type="journal article" date="2015" name="Data Brief">
        <title>Shoot transcriptome of the giant reed, Arundo donax.</title>
        <authorList>
            <person name="Barrero R.A."/>
            <person name="Guerrero F.D."/>
            <person name="Moolhuijzen P."/>
            <person name="Goolsby J.A."/>
            <person name="Tidwell J."/>
            <person name="Bellgard S.E."/>
            <person name="Bellgard M.I."/>
        </authorList>
    </citation>
    <scope>NUCLEOTIDE SEQUENCE</scope>
    <source>
        <tissue evidence="1">Shoot tissue taken approximately 20 cm above the soil surface</tissue>
    </source>
</reference>
<organism evidence="1">
    <name type="scientific">Arundo donax</name>
    <name type="common">Giant reed</name>
    <name type="synonym">Donax arundinaceus</name>
    <dbReference type="NCBI Taxonomy" id="35708"/>
    <lineage>
        <taxon>Eukaryota</taxon>
        <taxon>Viridiplantae</taxon>
        <taxon>Streptophyta</taxon>
        <taxon>Embryophyta</taxon>
        <taxon>Tracheophyta</taxon>
        <taxon>Spermatophyta</taxon>
        <taxon>Magnoliopsida</taxon>
        <taxon>Liliopsida</taxon>
        <taxon>Poales</taxon>
        <taxon>Poaceae</taxon>
        <taxon>PACMAD clade</taxon>
        <taxon>Arundinoideae</taxon>
        <taxon>Arundineae</taxon>
        <taxon>Arundo</taxon>
    </lineage>
</organism>
<keyword evidence="1" id="KW-0808">Transferase</keyword>
<sequence length="11" mass="1249">MSLRLAMDLQA</sequence>
<dbReference type="EMBL" id="GBRH01282206">
    <property type="protein sequence ID" value="JAD15689.1"/>
    <property type="molecule type" value="Transcribed_RNA"/>
</dbReference>
<evidence type="ECO:0000313" key="1">
    <source>
        <dbReference type="EMBL" id="JAD15689.1"/>
    </source>
</evidence>
<accession>A0A0A8XPI7</accession>
<dbReference type="GO" id="GO:0016301">
    <property type="term" value="F:kinase activity"/>
    <property type="evidence" value="ECO:0007669"/>
    <property type="project" value="UniProtKB-KW"/>
</dbReference>
<proteinExistence type="predicted"/>
<name>A0A0A8XPI7_ARUDO</name>